<sequence length="903" mass="101808">MNRKPSISRRNRIHWHYVRDDALFSTIKVVSRHQATQQYGVILPIELTTAAIRNSKRPLRATTPVEPTDLQRTEAEQLKIVLKRSRKETHISQQSGSGTGEGTSSKPGVSPFFKAFLVTADVPEIYMQEFWATTYVHQHSIRFKMDTRKNIVDLKAFREMLHISPRIKTLTDVNVNKLFQPWRSFAVVVSRHQNTQQYGAILPIDLTTEDIRNTKAYKEYYACATGEAAPKPKASARRKRGGSDSSTTPPTAVASPRSIITVASALRLTAAAKGKQPARVTSPTDPSEVERTEAEQLKIVLKRSRLETHISQHGGSSTDEGTDSKQGVLDVPSDDSEEEISWNSSDDEDVDDQDKGRHDDEGEKNDESDADDDDQDDAEKDDNDDDDNDEEEIAKLDEQEDTKSGEGDAEETKSNEESIEEETREEEEESFDPIPRTPEESEDDGNGEEDQGLRVRGLQVSQDIEDSHVTLTPVQPDGVESIFTTASSPIAPIQTSTPIMTPSTIATIITSNKVKSLEVNFSEFMQTNQFAEAVSKILGIVHQYMTQQMMEAVREAVQIQIDRFQDSFQRENDEFLCTIDENMKKIIKGQAEVLTRSSHSSRTSYGVAADLTEMELKKILIEKMEGNKSIQRSDEQRNLYKALVDVYEADKTILESYGDTTILKRRRGDDDDQKGPPAGSDRGSKRRREGGEPESASTPSEPATRIASRSTTGTQSRQMSASESAFAEEPVQTTCQMDEPPHPVFETGAEDQPIVQTSQHPECLTELEYHLEEVYKATTDQLDWVNPEGQQYPHNLLQPLPLILDNRGRRVIPFEHFINNDLEYLQGGASSRKYTTSVTKTKAADYGHIKWIEDLVPRTMWIQEPLNYDKHVLWGVSHWGRKRQQFYGFAVNRESALDVYSKR</sequence>
<feature type="compositionally biased region" description="Basic and acidic residues" evidence="1">
    <location>
        <begin position="353"/>
        <end position="367"/>
    </location>
</feature>
<organism evidence="2">
    <name type="scientific">Tanacetum cinerariifolium</name>
    <name type="common">Dalmatian daisy</name>
    <name type="synonym">Chrysanthemum cinerariifolium</name>
    <dbReference type="NCBI Taxonomy" id="118510"/>
    <lineage>
        <taxon>Eukaryota</taxon>
        <taxon>Viridiplantae</taxon>
        <taxon>Streptophyta</taxon>
        <taxon>Embryophyta</taxon>
        <taxon>Tracheophyta</taxon>
        <taxon>Spermatophyta</taxon>
        <taxon>Magnoliopsida</taxon>
        <taxon>eudicotyledons</taxon>
        <taxon>Gunneridae</taxon>
        <taxon>Pentapetalae</taxon>
        <taxon>asterids</taxon>
        <taxon>campanulids</taxon>
        <taxon>Asterales</taxon>
        <taxon>Asteraceae</taxon>
        <taxon>Asteroideae</taxon>
        <taxon>Anthemideae</taxon>
        <taxon>Anthemidinae</taxon>
        <taxon>Tanacetum</taxon>
    </lineage>
</organism>
<feature type="non-terminal residue" evidence="2">
    <location>
        <position position="903"/>
    </location>
</feature>
<accession>A0A699J5Q3</accession>
<reference evidence="2" key="1">
    <citation type="journal article" date="2019" name="Sci. Rep.">
        <title>Draft genome of Tanacetum cinerariifolium, the natural source of mosquito coil.</title>
        <authorList>
            <person name="Yamashiro T."/>
            <person name="Shiraishi A."/>
            <person name="Satake H."/>
            <person name="Nakayama K."/>
        </authorList>
    </citation>
    <scope>NUCLEOTIDE SEQUENCE</scope>
</reference>
<evidence type="ECO:0000256" key="1">
    <source>
        <dbReference type="SAM" id="MobiDB-lite"/>
    </source>
</evidence>
<feature type="region of interest" description="Disordered" evidence="1">
    <location>
        <begin position="228"/>
        <end position="258"/>
    </location>
</feature>
<feature type="region of interest" description="Disordered" evidence="1">
    <location>
        <begin position="86"/>
        <end position="106"/>
    </location>
</feature>
<feature type="compositionally biased region" description="Acidic residues" evidence="1">
    <location>
        <begin position="332"/>
        <end position="352"/>
    </location>
</feature>
<gene>
    <name evidence="2" type="ORF">Tci_585592</name>
</gene>
<dbReference type="EMBL" id="BKCJ010374495">
    <property type="protein sequence ID" value="GFA13620.1"/>
    <property type="molecule type" value="Genomic_DNA"/>
</dbReference>
<feature type="compositionally biased region" description="Acidic residues" evidence="1">
    <location>
        <begin position="368"/>
        <end position="392"/>
    </location>
</feature>
<feature type="compositionally biased region" description="Polar residues" evidence="1">
    <location>
        <begin position="695"/>
        <end position="723"/>
    </location>
</feature>
<feature type="compositionally biased region" description="Acidic residues" evidence="1">
    <location>
        <begin position="440"/>
        <end position="450"/>
    </location>
</feature>
<proteinExistence type="predicted"/>
<feature type="compositionally biased region" description="Acidic residues" evidence="1">
    <location>
        <begin position="417"/>
        <end position="431"/>
    </location>
</feature>
<name>A0A699J5Q3_TANCI</name>
<feature type="region of interest" description="Disordered" evidence="1">
    <location>
        <begin position="664"/>
        <end position="740"/>
    </location>
</feature>
<dbReference type="AlphaFoldDB" id="A0A699J5Q3"/>
<evidence type="ECO:0000313" key="2">
    <source>
        <dbReference type="EMBL" id="GFA13620.1"/>
    </source>
</evidence>
<protein>
    <submittedName>
        <fullName evidence="2">Uncharacterized protein</fullName>
    </submittedName>
</protein>
<feature type="region of interest" description="Disordered" evidence="1">
    <location>
        <begin position="270"/>
        <end position="454"/>
    </location>
</feature>
<feature type="compositionally biased region" description="Basic and acidic residues" evidence="1">
    <location>
        <begin position="393"/>
        <end position="416"/>
    </location>
</feature>
<comment type="caution">
    <text evidence="2">The sequence shown here is derived from an EMBL/GenBank/DDBJ whole genome shotgun (WGS) entry which is preliminary data.</text>
</comment>